<sequence length="698" mass="75853">MSNQISLQADVGSLGLNGLGAFSHVLAVLSTDNISPMALIQMEQLGSAFHINGQYAAKVSECLTRVSSHPLGRLALSVGWRKGDSASLLAQSAGGQAISLLSVCLVNLYTPAATGEILAMLCGKLLPRQHAVASVAQLAGAADLLAAKLDRLGFGNLLAQQAVRVQSVYETLGMQSPRDLFETPSTESIAGVFECLKHLTEEGSIVRIRGTYAIVHILAIVLFMFPHDAVVTVESLVIHDGPSRRVMVEIHTGEIAQACVEKELGQPPYLNLPIKSPEAHENIKRDCSFQWQGWLARKLELEFAKHGTMCTQAVLVSCCNIILAFAPLYRSSFVLNNEVNMRRTGIWALLGAYPQSQIEQACQAVFGTIPEHSGIGAEQAWEQFTTTLTEPLGRVDCNCLKCDIRKGWLTKRGSNLQRSCRRFQLWEIVGRALTAGLLSLPVNARPFVAVPGCLPRLHHVANIISRILTGDDMFSCFAGNFLEDALDLFSAYSAPTILSIGASSRASTIFPTVLETLEVHQDNLFSLELIDGVFVWQDRYFHCLSDNTGSRQKATSSLLTGRTPIVPSNLGAHSTITTTIREGHDELLLQVVARTLGSQVHVNMKSVVIAYLGIERTEECEHRLDYPLSDNHDRKILVTGVGMPRAAGRKLALAMARSNPTAQLLCCEESSKCILLQGCCLDCGVKQAGKDFDILIVS</sequence>
<dbReference type="Proteomes" id="UP001321749">
    <property type="component" value="Unassembled WGS sequence"/>
</dbReference>
<evidence type="ECO:0000313" key="2">
    <source>
        <dbReference type="Proteomes" id="UP001321749"/>
    </source>
</evidence>
<dbReference type="AlphaFoldDB" id="A0AAV9I0X3"/>
<gene>
    <name evidence="1" type="ORF">QBC42DRAFT_310595</name>
</gene>
<evidence type="ECO:0000313" key="1">
    <source>
        <dbReference type="EMBL" id="KAK4465661.1"/>
    </source>
</evidence>
<accession>A0AAV9I0X3</accession>
<protein>
    <submittedName>
        <fullName evidence="1">Uncharacterized protein</fullName>
    </submittedName>
</protein>
<name>A0AAV9I0X3_9PEZI</name>
<organism evidence="1 2">
    <name type="scientific">Cladorrhinum samala</name>
    <dbReference type="NCBI Taxonomy" id="585594"/>
    <lineage>
        <taxon>Eukaryota</taxon>
        <taxon>Fungi</taxon>
        <taxon>Dikarya</taxon>
        <taxon>Ascomycota</taxon>
        <taxon>Pezizomycotina</taxon>
        <taxon>Sordariomycetes</taxon>
        <taxon>Sordariomycetidae</taxon>
        <taxon>Sordariales</taxon>
        <taxon>Podosporaceae</taxon>
        <taxon>Cladorrhinum</taxon>
    </lineage>
</organism>
<keyword evidence="2" id="KW-1185">Reference proteome</keyword>
<dbReference type="EMBL" id="MU864937">
    <property type="protein sequence ID" value="KAK4465661.1"/>
    <property type="molecule type" value="Genomic_DNA"/>
</dbReference>
<comment type="caution">
    <text evidence="1">The sequence shown here is derived from an EMBL/GenBank/DDBJ whole genome shotgun (WGS) entry which is preliminary data.</text>
</comment>
<proteinExistence type="predicted"/>
<reference evidence="1" key="2">
    <citation type="submission" date="2023-06" db="EMBL/GenBank/DDBJ databases">
        <authorList>
            <consortium name="Lawrence Berkeley National Laboratory"/>
            <person name="Mondo S.J."/>
            <person name="Hensen N."/>
            <person name="Bonometti L."/>
            <person name="Westerberg I."/>
            <person name="Brannstrom I.O."/>
            <person name="Guillou S."/>
            <person name="Cros-Aarteil S."/>
            <person name="Calhoun S."/>
            <person name="Haridas S."/>
            <person name="Kuo A."/>
            <person name="Pangilinan J."/>
            <person name="Riley R."/>
            <person name="Labutti K."/>
            <person name="Andreopoulos B."/>
            <person name="Lipzen A."/>
            <person name="Chen C."/>
            <person name="Yanf M."/>
            <person name="Daum C."/>
            <person name="Ng V."/>
            <person name="Clum A."/>
            <person name="Steindorff A."/>
            <person name="Ohm R."/>
            <person name="Martin F."/>
            <person name="Silar P."/>
            <person name="Natvig D."/>
            <person name="Lalanne C."/>
            <person name="Gautier V."/>
            <person name="Ament-Velasquez S.L."/>
            <person name="Kruys A."/>
            <person name="Hutchinson M.I."/>
            <person name="Powell A.J."/>
            <person name="Barry K."/>
            <person name="Miller A.N."/>
            <person name="Grigoriev I.V."/>
            <person name="Debuchy R."/>
            <person name="Gladieux P."/>
            <person name="Thoren M.H."/>
            <person name="Johannesson H."/>
        </authorList>
    </citation>
    <scope>NUCLEOTIDE SEQUENCE</scope>
    <source>
        <strain evidence="1">PSN324</strain>
    </source>
</reference>
<reference evidence="1" key="1">
    <citation type="journal article" date="2023" name="Mol. Phylogenet. Evol.">
        <title>Genome-scale phylogeny and comparative genomics of the fungal order Sordariales.</title>
        <authorList>
            <person name="Hensen N."/>
            <person name="Bonometti L."/>
            <person name="Westerberg I."/>
            <person name="Brannstrom I.O."/>
            <person name="Guillou S."/>
            <person name="Cros-Aarteil S."/>
            <person name="Calhoun S."/>
            <person name="Haridas S."/>
            <person name="Kuo A."/>
            <person name="Mondo S."/>
            <person name="Pangilinan J."/>
            <person name="Riley R."/>
            <person name="LaButti K."/>
            <person name="Andreopoulos B."/>
            <person name="Lipzen A."/>
            <person name="Chen C."/>
            <person name="Yan M."/>
            <person name="Daum C."/>
            <person name="Ng V."/>
            <person name="Clum A."/>
            <person name="Steindorff A."/>
            <person name="Ohm R.A."/>
            <person name="Martin F."/>
            <person name="Silar P."/>
            <person name="Natvig D.O."/>
            <person name="Lalanne C."/>
            <person name="Gautier V."/>
            <person name="Ament-Velasquez S.L."/>
            <person name="Kruys A."/>
            <person name="Hutchinson M.I."/>
            <person name="Powell A.J."/>
            <person name="Barry K."/>
            <person name="Miller A.N."/>
            <person name="Grigoriev I.V."/>
            <person name="Debuchy R."/>
            <person name="Gladieux P."/>
            <person name="Hiltunen Thoren M."/>
            <person name="Johannesson H."/>
        </authorList>
    </citation>
    <scope>NUCLEOTIDE SEQUENCE</scope>
    <source>
        <strain evidence="1">PSN324</strain>
    </source>
</reference>